<feature type="region of interest" description="Disordered" evidence="1">
    <location>
        <begin position="1"/>
        <end position="41"/>
    </location>
</feature>
<gene>
    <name evidence="2" type="ORF">GBAR_LOCUS29848</name>
</gene>
<feature type="compositionally biased region" description="Low complexity" evidence="1">
    <location>
        <begin position="179"/>
        <end position="190"/>
    </location>
</feature>
<evidence type="ECO:0000313" key="2">
    <source>
        <dbReference type="EMBL" id="CAI8054725.1"/>
    </source>
</evidence>
<keyword evidence="3" id="KW-1185">Reference proteome</keyword>
<name>A0AA35TUJ8_GEOBA</name>
<dbReference type="EMBL" id="CASHTH010004204">
    <property type="protein sequence ID" value="CAI8054725.1"/>
    <property type="molecule type" value="Genomic_DNA"/>
</dbReference>
<protein>
    <submittedName>
        <fullName evidence="2">Uncharacterized protein</fullName>
    </submittedName>
</protein>
<sequence length="203" mass="21690">MENGNTRNGGMAVLGNGNRNLSSVSEDQNIEEVAGPEEPEVVTCMETEEGLELGMEVCTYDSMGMGLECDEEILTASSLERVAKSVEGSKEGEGGRERSLPFNSPQNCRSNSTSPDTQHDLTPSSQPQCLTLSDPQENLTLSSHGLQDYKQFSADESSSAIDESSQLSQSDSTYCQSHASSVTSSTSDVGVTEEEEVGRATED</sequence>
<proteinExistence type="predicted"/>
<feature type="compositionally biased region" description="Polar residues" evidence="1">
    <location>
        <begin position="17"/>
        <end position="27"/>
    </location>
</feature>
<feature type="region of interest" description="Disordered" evidence="1">
    <location>
        <begin position="83"/>
        <end position="203"/>
    </location>
</feature>
<feature type="compositionally biased region" description="Basic and acidic residues" evidence="1">
    <location>
        <begin position="83"/>
        <end position="99"/>
    </location>
</feature>
<accession>A0AA35TUJ8</accession>
<feature type="compositionally biased region" description="Polar residues" evidence="1">
    <location>
        <begin position="101"/>
        <end position="145"/>
    </location>
</feature>
<feature type="compositionally biased region" description="Low complexity" evidence="1">
    <location>
        <begin position="154"/>
        <end position="170"/>
    </location>
</feature>
<feature type="non-terminal residue" evidence="2">
    <location>
        <position position="203"/>
    </location>
</feature>
<evidence type="ECO:0000256" key="1">
    <source>
        <dbReference type="SAM" id="MobiDB-lite"/>
    </source>
</evidence>
<comment type="caution">
    <text evidence="2">The sequence shown here is derived from an EMBL/GenBank/DDBJ whole genome shotgun (WGS) entry which is preliminary data.</text>
</comment>
<dbReference type="Proteomes" id="UP001174909">
    <property type="component" value="Unassembled WGS sequence"/>
</dbReference>
<organism evidence="2 3">
    <name type="scientific">Geodia barretti</name>
    <name type="common">Barrett's horny sponge</name>
    <dbReference type="NCBI Taxonomy" id="519541"/>
    <lineage>
        <taxon>Eukaryota</taxon>
        <taxon>Metazoa</taxon>
        <taxon>Porifera</taxon>
        <taxon>Demospongiae</taxon>
        <taxon>Heteroscleromorpha</taxon>
        <taxon>Tetractinellida</taxon>
        <taxon>Astrophorina</taxon>
        <taxon>Geodiidae</taxon>
        <taxon>Geodia</taxon>
    </lineage>
</organism>
<evidence type="ECO:0000313" key="3">
    <source>
        <dbReference type="Proteomes" id="UP001174909"/>
    </source>
</evidence>
<reference evidence="2" key="1">
    <citation type="submission" date="2023-03" db="EMBL/GenBank/DDBJ databases">
        <authorList>
            <person name="Steffen K."/>
            <person name="Cardenas P."/>
        </authorList>
    </citation>
    <scope>NUCLEOTIDE SEQUENCE</scope>
</reference>
<dbReference type="AlphaFoldDB" id="A0AA35TUJ8"/>
<feature type="compositionally biased region" description="Acidic residues" evidence="1">
    <location>
        <begin position="28"/>
        <end position="41"/>
    </location>
</feature>